<feature type="domain" description="Solute-binding protein family 5" evidence="6">
    <location>
        <begin position="159"/>
        <end position="561"/>
    </location>
</feature>
<dbReference type="Gene3D" id="3.10.105.10">
    <property type="entry name" value="Dipeptide-binding Protein, Domain 3"/>
    <property type="match status" value="1"/>
</dbReference>
<dbReference type="Gene3D" id="3.40.190.10">
    <property type="entry name" value="Periplasmic binding protein-like II"/>
    <property type="match status" value="1"/>
</dbReference>
<dbReference type="InterPro" id="IPR030678">
    <property type="entry name" value="Peptide/Ni-bd"/>
</dbReference>
<dbReference type="AlphaFoldDB" id="A7HPN9"/>
<evidence type="ECO:0000256" key="2">
    <source>
        <dbReference type="ARBA" id="ARBA00005695"/>
    </source>
</evidence>
<gene>
    <name evidence="7" type="ordered locus">Plav_0249</name>
</gene>
<feature type="compositionally biased region" description="Polar residues" evidence="4">
    <location>
        <begin position="35"/>
        <end position="54"/>
    </location>
</feature>
<dbReference type="InterPro" id="IPR000914">
    <property type="entry name" value="SBP_5_dom"/>
</dbReference>
<dbReference type="GO" id="GO:0043190">
    <property type="term" value="C:ATP-binding cassette (ABC) transporter complex"/>
    <property type="evidence" value="ECO:0007669"/>
    <property type="project" value="InterPro"/>
</dbReference>
<evidence type="ECO:0000256" key="3">
    <source>
        <dbReference type="ARBA" id="ARBA00022729"/>
    </source>
</evidence>
<dbReference type="PANTHER" id="PTHR30290">
    <property type="entry name" value="PERIPLASMIC BINDING COMPONENT OF ABC TRANSPORTER"/>
    <property type="match status" value="1"/>
</dbReference>
<dbReference type="GO" id="GO:0015833">
    <property type="term" value="P:peptide transport"/>
    <property type="evidence" value="ECO:0007669"/>
    <property type="project" value="TreeGrafter"/>
</dbReference>
<dbReference type="PIRSF" id="PIRSF002741">
    <property type="entry name" value="MppA"/>
    <property type="match status" value="1"/>
</dbReference>
<protein>
    <submittedName>
        <fullName evidence="7">Extracellular solute-binding protein family 5</fullName>
    </submittedName>
</protein>
<dbReference type="FunFam" id="3.10.105.10:FF:000005">
    <property type="entry name" value="ABC transporter substrate-binding protein"/>
    <property type="match status" value="1"/>
</dbReference>
<dbReference type="CDD" id="cd08497">
    <property type="entry name" value="MbnE-like"/>
    <property type="match status" value="1"/>
</dbReference>
<dbReference type="STRING" id="402881.Plav_0249"/>
<evidence type="ECO:0000259" key="6">
    <source>
        <dbReference type="Pfam" id="PF00496"/>
    </source>
</evidence>
<evidence type="ECO:0000256" key="1">
    <source>
        <dbReference type="ARBA" id="ARBA00004418"/>
    </source>
</evidence>
<feature type="signal peptide" evidence="5">
    <location>
        <begin position="1"/>
        <end position="23"/>
    </location>
</feature>
<dbReference type="KEGG" id="pla:Plav_0249"/>
<accession>A7HPN9</accession>
<reference evidence="7 8" key="1">
    <citation type="journal article" date="2011" name="Stand. Genomic Sci.">
        <title>Complete genome sequence of Parvibaculum lavamentivorans type strain (DS-1(T)).</title>
        <authorList>
            <person name="Schleheck D."/>
            <person name="Weiss M."/>
            <person name="Pitluck S."/>
            <person name="Bruce D."/>
            <person name="Land M.L."/>
            <person name="Han S."/>
            <person name="Saunders E."/>
            <person name="Tapia R."/>
            <person name="Detter C."/>
            <person name="Brettin T."/>
            <person name="Han J."/>
            <person name="Woyke T."/>
            <person name="Goodwin L."/>
            <person name="Pennacchio L."/>
            <person name="Nolan M."/>
            <person name="Cook A.M."/>
            <person name="Kjelleberg S."/>
            <person name="Thomas T."/>
        </authorList>
    </citation>
    <scope>NUCLEOTIDE SEQUENCE [LARGE SCALE GENOMIC DNA]</scope>
    <source>
        <strain evidence="8">DS-1 / DSM 13023 / NCIMB 13966</strain>
    </source>
</reference>
<name>A7HPN9_PARL1</name>
<comment type="similarity">
    <text evidence="2">Belongs to the bacterial solute-binding protein 5 family.</text>
</comment>
<evidence type="ECO:0000313" key="7">
    <source>
        <dbReference type="EMBL" id="ABS61872.1"/>
    </source>
</evidence>
<sequence length="670" mass="75002">MTWPAMAGFAILILLAAALFSFAGSDGERNVAGDATSSDTSETPSRTGVSSANGPASADADRRPNEVIASSSTPEGFNPEIPRHGSSLFGELKYGPDFKHFDYVNPEAPKGGLVRYGAFGSFDSLNGFIVKGQTAAGLGMIYDTLMTSSMDEPASEYGLVAESVRHPADYSSVTYTLRPQARWHDGEKITPEDVIWTFEQLKKSHPFYNAYYANVVKVEKTAEHEITFSFNQTGNRELPQIVGQLPVLPKHYWTGKNAKGEQRDFSATTLEPPLGSGPYKIERVSPGRSITYRRVEDYWAKDLPVNIGTNNFDAMRYEYYRDGTVALEALKGDRVDFRVENSAKNWATEYDIPAVRRGALKMEEVRSLNPQGMQAFAFNLRRDKFKDPRVREAFNWAFDFEWMNKNLFYGQYTRADSYFSNSELAAQGLPEGRELSLLRELEEDVTPDIFNTPYRNPVTDGGGNNRGNLRKAAALLAEAGWTVKDGKLVDETGQPMTVEFLLDQPTFERVVAPFRQSLDKLGIQSTMRTVDTPQYQNRTDNRDFDIIVETFGQSLSPGNEQREFWGCEAADAPGSRNVIGICDPAVEKLIEKIIYAKSRDALVAASRALDRVLLAGHYVIPQWYSPNMRVAYWSRLKHPEKMPPYSIGFPTIWWMDQSAPAPQPAAEEAR</sequence>
<keyword evidence="8" id="KW-1185">Reference proteome</keyword>
<comment type="subcellular location">
    <subcellularLocation>
        <location evidence="1">Periplasm</location>
    </subcellularLocation>
</comment>
<organism evidence="7 8">
    <name type="scientific">Parvibaculum lavamentivorans (strain DS-1 / DSM 13023 / NCIMB 13966)</name>
    <dbReference type="NCBI Taxonomy" id="402881"/>
    <lineage>
        <taxon>Bacteria</taxon>
        <taxon>Pseudomonadati</taxon>
        <taxon>Pseudomonadota</taxon>
        <taxon>Alphaproteobacteria</taxon>
        <taxon>Hyphomicrobiales</taxon>
        <taxon>Parvibaculaceae</taxon>
        <taxon>Parvibaculum</taxon>
    </lineage>
</organism>
<evidence type="ECO:0000313" key="8">
    <source>
        <dbReference type="Proteomes" id="UP000006377"/>
    </source>
</evidence>
<dbReference type="EMBL" id="CP000774">
    <property type="protein sequence ID" value="ABS61872.1"/>
    <property type="molecule type" value="Genomic_DNA"/>
</dbReference>
<dbReference type="Pfam" id="PF00496">
    <property type="entry name" value="SBP_bac_5"/>
    <property type="match status" value="1"/>
</dbReference>
<feature type="region of interest" description="Disordered" evidence="4">
    <location>
        <begin position="30"/>
        <end position="82"/>
    </location>
</feature>
<dbReference type="HOGENOM" id="CLU_023171_0_0_5"/>
<proteinExistence type="inferred from homology"/>
<dbReference type="GO" id="GO:1904680">
    <property type="term" value="F:peptide transmembrane transporter activity"/>
    <property type="evidence" value="ECO:0007669"/>
    <property type="project" value="TreeGrafter"/>
</dbReference>
<dbReference type="GO" id="GO:0042884">
    <property type="term" value="P:microcin transport"/>
    <property type="evidence" value="ECO:0007669"/>
    <property type="project" value="TreeGrafter"/>
</dbReference>
<evidence type="ECO:0000256" key="4">
    <source>
        <dbReference type="SAM" id="MobiDB-lite"/>
    </source>
</evidence>
<evidence type="ECO:0000256" key="5">
    <source>
        <dbReference type="SAM" id="SignalP"/>
    </source>
</evidence>
<dbReference type="eggNOG" id="COG4166">
    <property type="taxonomic scope" value="Bacteria"/>
</dbReference>
<dbReference type="PANTHER" id="PTHR30290:SF64">
    <property type="entry name" value="ABC TRANSPORTER PERIPLASMIC BINDING PROTEIN"/>
    <property type="match status" value="1"/>
</dbReference>
<dbReference type="Proteomes" id="UP000006377">
    <property type="component" value="Chromosome"/>
</dbReference>
<dbReference type="GO" id="GO:0030288">
    <property type="term" value="C:outer membrane-bounded periplasmic space"/>
    <property type="evidence" value="ECO:0007669"/>
    <property type="project" value="TreeGrafter"/>
</dbReference>
<feature type="chain" id="PRO_5002709533" evidence="5">
    <location>
        <begin position="24"/>
        <end position="670"/>
    </location>
</feature>
<keyword evidence="3 5" id="KW-0732">Signal</keyword>
<dbReference type="SUPFAM" id="SSF53850">
    <property type="entry name" value="Periplasmic binding protein-like II"/>
    <property type="match status" value="1"/>
</dbReference>
<dbReference type="InterPro" id="IPR039424">
    <property type="entry name" value="SBP_5"/>
</dbReference>